<dbReference type="RefSeq" id="WP_090032553.1">
    <property type="nucleotide sequence ID" value="NZ_BONM01000019.1"/>
</dbReference>
<dbReference type="STRING" id="988821.SAMN05421867_10745"/>
<feature type="region of interest" description="Disordered" evidence="1">
    <location>
        <begin position="373"/>
        <end position="393"/>
    </location>
</feature>
<accession>A0A1I0YCC8</accession>
<dbReference type="AlphaFoldDB" id="A0A1I0YCC8"/>
<evidence type="ECO:0000313" key="2">
    <source>
        <dbReference type="EMBL" id="SFB10842.1"/>
    </source>
</evidence>
<gene>
    <name evidence="2" type="ORF">SAMN05421867_10745</name>
</gene>
<proteinExistence type="predicted"/>
<name>A0A1I0YCC8_9CELL</name>
<protein>
    <submittedName>
        <fullName evidence="2">Uncharacterized protein</fullName>
    </submittedName>
</protein>
<evidence type="ECO:0000313" key="3">
    <source>
        <dbReference type="Proteomes" id="UP000199012"/>
    </source>
</evidence>
<dbReference type="Proteomes" id="UP000199012">
    <property type="component" value="Unassembled WGS sequence"/>
</dbReference>
<reference evidence="2 3" key="1">
    <citation type="submission" date="2016-10" db="EMBL/GenBank/DDBJ databases">
        <authorList>
            <person name="de Groot N.N."/>
        </authorList>
    </citation>
    <scope>NUCLEOTIDE SEQUENCE [LARGE SCALE GENOMIC DNA]</scope>
    <source>
        <strain evidence="2 3">CGMCC 4.6945</strain>
    </source>
</reference>
<keyword evidence="3" id="KW-1185">Reference proteome</keyword>
<feature type="compositionally biased region" description="Basic and acidic residues" evidence="1">
    <location>
        <begin position="376"/>
        <end position="393"/>
    </location>
</feature>
<evidence type="ECO:0000256" key="1">
    <source>
        <dbReference type="SAM" id="MobiDB-lite"/>
    </source>
</evidence>
<organism evidence="2 3">
    <name type="scientific">Cellulomonas marina</name>
    <dbReference type="NCBI Taxonomy" id="988821"/>
    <lineage>
        <taxon>Bacteria</taxon>
        <taxon>Bacillati</taxon>
        <taxon>Actinomycetota</taxon>
        <taxon>Actinomycetes</taxon>
        <taxon>Micrococcales</taxon>
        <taxon>Cellulomonadaceae</taxon>
        <taxon>Cellulomonas</taxon>
    </lineage>
</organism>
<sequence length="393" mass="40449">MSGEDLVARLLAGPRGRRLAFEAAATAPGGEDLRLAALAPATALDDGSTVTLVAVRGASGGGVPSLDDLRPAGLPPGPAGVVAALARVEVEALASGPDPRPTLAAVVDTARSWQPPEGLDRLLAQPAVRDALAPALAAVLAHPAAASWDAPVQRGAQRLVQHGWADEPPPQPSLRDRADPREVVARWCADLRAAESAAAGRPPAPVSGAWWCRPTAADGALATAGDGPDGVPWALDLVEDHPGDEALHVGAAVVDPEARVVEVRSAAGWAALTAAHPLEVTSSRGYLWSMATGGLPGEAGAGRSRADDRWVVPDVDALADGADGVHLTVLAWLETSGRALPVPGRPGTRTFLGGWDPDATLWLRAALVEQGAPRTWRRDDRDPGRGWRPDGDG</sequence>
<dbReference type="OrthoDB" id="4700192at2"/>
<dbReference type="EMBL" id="FOKA01000007">
    <property type="protein sequence ID" value="SFB10842.1"/>
    <property type="molecule type" value="Genomic_DNA"/>
</dbReference>